<sequence length="217" mass="24496">MSDRLQALREQGAQRLDPTRFHYLEVLASRLPEAPERVRPTLEDKLQEAVAEYEARFAQAADAARGQVAELFAARPELARELRRLFKAGDFKALGKLRPSAPRPMAELNRHIRGVTGQDADAEMKSVRRFFEVWSRMAAVDQVEQAVGRGPEKAGPLNSHMLVLNSLALMRTLSPSYLRRFLSHVDTLLWLDQQGQKPMPVEAKAKPPAARRARPKK</sequence>
<dbReference type="InterPro" id="IPR021549">
    <property type="entry name" value="DUF2894"/>
</dbReference>
<protein>
    <recommendedName>
        <fullName evidence="4">DUF2894 domain-containing protein</fullName>
    </recommendedName>
</protein>
<proteinExistence type="predicted"/>
<evidence type="ECO:0000256" key="1">
    <source>
        <dbReference type="SAM" id="MobiDB-lite"/>
    </source>
</evidence>
<dbReference type="AlphaFoldDB" id="A0A1P8K122"/>
<dbReference type="RefSeq" id="WP_076202240.1">
    <property type="nucleotide sequence ID" value="NZ_CP019236.1"/>
</dbReference>
<dbReference type="KEGG" id="rhy:RD110_22880"/>
<evidence type="ECO:0000313" key="3">
    <source>
        <dbReference type="Proteomes" id="UP000186609"/>
    </source>
</evidence>
<evidence type="ECO:0000313" key="2">
    <source>
        <dbReference type="EMBL" id="APW39696.1"/>
    </source>
</evidence>
<reference evidence="2 3" key="1">
    <citation type="submission" date="2017-01" db="EMBL/GenBank/DDBJ databases">
        <authorList>
            <person name="Mah S.A."/>
            <person name="Swanson W.J."/>
            <person name="Moy G.W."/>
            <person name="Vacquier V.D."/>
        </authorList>
    </citation>
    <scope>NUCLEOTIDE SEQUENCE [LARGE SCALE GENOMIC DNA]</scope>
    <source>
        <strain evidence="2 3">DCY110</strain>
    </source>
</reference>
<dbReference type="Proteomes" id="UP000186609">
    <property type="component" value="Chromosome"/>
</dbReference>
<evidence type="ECO:0008006" key="4">
    <source>
        <dbReference type="Google" id="ProtNLM"/>
    </source>
</evidence>
<dbReference type="Pfam" id="PF11445">
    <property type="entry name" value="DUF2894"/>
    <property type="match status" value="1"/>
</dbReference>
<organism evidence="2 3">
    <name type="scientific">Rhodoferax koreensis</name>
    <dbReference type="NCBI Taxonomy" id="1842727"/>
    <lineage>
        <taxon>Bacteria</taxon>
        <taxon>Pseudomonadati</taxon>
        <taxon>Pseudomonadota</taxon>
        <taxon>Betaproteobacteria</taxon>
        <taxon>Burkholderiales</taxon>
        <taxon>Comamonadaceae</taxon>
        <taxon>Rhodoferax</taxon>
    </lineage>
</organism>
<dbReference type="EMBL" id="CP019236">
    <property type="protein sequence ID" value="APW39696.1"/>
    <property type="molecule type" value="Genomic_DNA"/>
</dbReference>
<gene>
    <name evidence="2" type="ORF">RD110_22880</name>
</gene>
<accession>A0A1P8K122</accession>
<feature type="region of interest" description="Disordered" evidence="1">
    <location>
        <begin position="197"/>
        <end position="217"/>
    </location>
</feature>
<name>A0A1P8K122_9BURK</name>
<dbReference type="STRING" id="1842727.RD110_22880"/>
<dbReference type="OrthoDB" id="6025757at2"/>
<keyword evidence="3" id="KW-1185">Reference proteome</keyword>